<dbReference type="AlphaFoldDB" id="A0A6A5UH74"/>
<gene>
    <name evidence="1" type="ORF">CC80DRAFT_2217</name>
</gene>
<dbReference type="PROSITE" id="PS51257">
    <property type="entry name" value="PROKAR_LIPOPROTEIN"/>
    <property type="match status" value="1"/>
</dbReference>
<accession>A0A6A5UH74</accession>
<dbReference type="Proteomes" id="UP000800035">
    <property type="component" value="Unassembled WGS sequence"/>
</dbReference>
<proteinExistence type="predicted"/>
<name>A0A6A5UH74_9PLEO</name>
<reference evidence="1" key="1">
    <citation type="journal article" date="2020" name="Stud. Mycol.">
        <title>101 Dothideomycetes genomes: a test case for predicting lifestyles and emergence of pathogens.</title>
        <authorList>
            <person name="Haridas S."/>
            <person name="Albert R."/>
            <person name="Binder M."/>
            <person name="Bloem J."/>
            <person name="Labutti K."/>
            <person name="Salamov A."/>
            <person name="Andreopoulos B."/>
            <person name="Baker S."/>
            <person name="Barry K."/>
            <person name="Bills G."/>
            <person name="Bluhm B."/>
            <person name="Cannon C."/>
            <person name="Castanera R."/>
            <person name="Culley D."/>
            <person name="Daum C."/>
            <person name="Ezra D."/>
            <person name="Gonzalez J."/>
            <person name="Henrissat B."/>
            <person name="Kuo A."/>
            <person name="Liang C."/>
            <person name="Lipzen A."/>
            <person name="Lutzoni F."/>
            <person name="Magnuson J."/>
            <person name="Mondo S."/>
            <person name="Nolan M."/>
            <person name="Ohm R."/>
            <person name="Pangilinan J."/>
            <person name="Park H.-J."/>
            <person name="Ramirez L."/>
            <person name="Alfaro M."/>
            <person name="Sun H."/>
            <person name="Tritt A."/>
            <person name="Yoshinaga Y."/>
            <person name="Zwiers L.-H."/>
            <person name="Turgeon B."/>
            <person name="Goodwin S."/>
            <person name="Spatafora J."/>
            <person name="Crous P."/>
            <person name="Grigoriev I."/>
        </authorList>
    </citation>
    <scope>NUCLEOTIDE SEQUENCE</scope>
    <source>
        <strain evidence="1">CBS 675.92</strain>
    </source>
</reference>
<sequence>MKFPVYSWSTQVVLSCRGSSARLKSFYYSFYSPGQTCSNFISRLNRDAQNILHREAML</sequence>
<evidence type="ECO:0000313" key="2">
    <source>
        <dbReference type="Proteomes" id="UP000800035"/>
    </source>
</evidence>
<dbReference type="EMBL" id="ML976977">
    <property type="protein sequence ID" value="KAF1963299.1"/>
    <property type="molecule type" value="Genomic_DNA"/>
</dbReference>
<protein>
    <submittedName>
        <fullName evidence="1">Uncharacterized protein</fullName>
    </submittedName>
</protein>
<evidence type="ECO:0000313" key="1">
    <source>
        <dbReference type="EMBL" id="KAF1963299.1"/>
    </source>
</evidence>
<keyword evidence="2" id="KW-1185">Reference proteome</keyword>
<organism evidence="1 2">
    <name type="scientific">Byssothecium circinans</name>
    <dbReference type="NCBI Taxonomy" id="147558"/>
    <lineage>
        <taxon>Eukaryota</taxon>
        <taxon>Fungi</taxon>
        <taxon>Dikarya</taxon>
        <taxon>Ascomycota</taxon>
        <taxon>Pezizomycotina</taxon>
        <taxon>Dothideomycetes</taxon>
        <taxon>Pleosporomycetidae</taxon>
        <taxon>Pleosporales</taxon>
        <taxon>Massarineae</taxon>
        <taxon>Massarinaceae</taxon>
        <taxon>Byssothecium</taxon>
    </lineage>
</organism>